<evidence type="ECO:0000313" key="2">
    <source>
        <dbReference type="Proteomes" id="UP000827092"/>
    </source>
</evidence>
<dbReference type="AlphaFoldDB" id="A0AAV6VTL7"/>
<proteinExistence type="predicted"/>
<dbReference type="EMBL" id="JAFNEN010000031">
    <property type="protein sequence ID" value="KAG8199096.1"/>
    <property type="molecule type" value="Genomic_DNA"/>
</dbReference>
<sequence>MAWFYTPLRDQGNPRVFAETDWLWMEVQDSDRRSVTKAVAVNLSDRCARFTRRSMKNGVLRYDPKGNG</sequence>
<organism evidence="1 2">
    <name type="scientific">Oedothorax gibbosus</name>
    <dbReference type="NCBI Taxonomy" id="931172"/>
    <lineage>
        <taxon>Eukaryota</taxon>
        <taxon>Metazoa</taxon>
        <taxon>Ecdysozoa</taxon>
        <taxon>Arthropoda</taxon>
        <taxon>Chelicerata</taxon>
        <taxon>Arachnida</taxon>
        <taxon>Araneae</taxon>
        <taxon>Araneomorphae</taxon>
        <taxon>Entelegynae</taxon>
        <taxon>Araneoidea</taxon>
        <taxon>Linyphiidae</taxon>
        <taxon>Erigoninae</taxon>
        <taxon>Oedothorax</taxon>
    </lineage>
</organism>
<gene>
    <name evidence="1" type="ORF">JTE90_016233</name>
</gene>
<protein>
    <submittedName>
        <fullName evidence="1">Uncharacterized protein</fullName>
    </submittedName>
</protein>
<accession>A0AAV6VTL7</accession>
<keyword evidence="2" id="KW-1185">Reference proteome</keyword>
<dbReference type="Proteomes" id="UP000827092">
    <property type="component" value="Unassembled WGS sequence"/>
</dbReference>
<comment type="caution">
    <text evidence="1">The sequence shown here is derived from an EMBL/GenBank/DDBJ whole genome shotgun (WGS) entry which is preliminary data.</text>
</comment>
<reference evidence="1 2" key="1">
    <citation type="journal article" date="2022" name="Nat. Ecol. Evol.">
        <title>A masculinizing supergene underlies an exaggerated male reproductive morph in a spider.</title>
        <authorList>
            <person name="Hendrickx F."/>
            <person name="De Corte Z."/>
            <person name="Sonet G."/>
            <person name="Van Belleghem S.M."/>
            <person name="Kostlbacher S."/>
            <person name="Vangestel C."/>
        </authorList>
    </citation>
    <scope>NUCLEOTIDE SEQUENCE [LARGE SCALE GENOMIC DNA]</scope>
    <source>
        <strain evidence="1">W744_W776</strain>
    </source>
</reference>
<name>A0AAV6VTL7_9ARAC</name>
<evidence type="ECO:0000313" key="1">
    <source>
        <dbReference type="EMBL" id="KAG8199096.1"/>
    </source>
</evidence>